<dbReference type="Proteomes" id="UP000516349">
    <property type="component" value="Chromosome"/>
</dbReference>
<dbReference type="PANTHER" id="PTHR10009">
    <property type="entry name" value="PROTEIN YELLOW-RELATED"/>
    <property type="match status" value="1"/>
</dbReference>
<dbReference type="Gene3D" id="2.120.10.30">
    <property type="entry name" value="TolB, C-terminal domain"/>
    <property type="match status" value="1"/>
</dbReference>
<dbReference type="AlphaFoldDB" id="A0A7H1NRC7"/>
<keyword evidence="3" id="KW-0732">Signal</keyword>
<evidence type="ECO:0000256" key="3">
    <source>
        <dbReference type="SAM" id="SignalP"/>
    </source>
</evidence>
<feature type="signal peptide" evidence="3">
    <location>
        <begin position="1"/>
        <end position="28"/>
    </location>
</feature>
<evidence type="ECO:0000256" key="2">
    <source>
        <dbReference type="ARBA" id="ARBA00022525"/>
    </source>
</evidence>
<keyword evidence="5" id="KW-1185">Reference proteome</keyword>
<dbReference type="PANTHER" id="PTHR10009:SF18">
    <property type="entry name" value="PROTEIN YELLOW-LIKE PROTEIN"/>
    <property type="match status" value="1"/>
</dbReference>
<dbReference type="RefSeq" id="WP_203414665.1">
    <property type="nucleotide sequence ID" value="NZ_CP060244.1"/>
</dbReference>
<evidence type="ECO:0000256" key="1">
    <source>
        <dbReference type="ARBA" id="ARBA00004613"/>
    </source>
</evidence>
<organism evidence="4 5">
    <name type="scientific">Entomobacter blattae</name>
    <dbReference type="NCBI Taxonomy" id="2762277"/>
    <lineage>
        <taxon>Bacteria</taxon>
        <taxon>Pseudomonadati</taxon>
        <taxon>Pseudomonadota</taxon>
        <taxon>Alphaproteobacteria</taxon>
        <taxon>Acetobacterales</taxon>
        <taxon>Acetobacteraceae</taxon>
        <taxon>Entomobacter</taxon>
    </lineage>
</organism>
<name>A0A7H1NRC7_9PROT</name>
<dbReference type="Pfam" id="PF03022">
    <property type="entry name" value="MRJP"/>
    <property type="match status" value="1"/>
</dbReference>
<accession>A0A7H1NRC7</accession>
<protein>
    <submittedName>
        <fullName evidence="4">Major royal jelly protein</fullName>
    </submittedName>
</protein>
<keyword evidence="2" id="KW-0964">Secreted</keyword>
<feature type="chain" id="PRO_5028985657" evidence="3">
    <location>
        <begin position="29"/>
        <end position="370"/>
    </location>
</feature>
<dbReference type="InterPro" id="IPR011042">
    <property type="entry name" value="6-blade_b-propeller_TolB-like"/>
</dbReference>
<dbReference type="InterPro" id="IPR017996">
    <property type="entry name" value="MRJP/yellow-related"/>
</dbReference>
<dbReference type="KEGG" id="ebla:JGUZn3_11100"/>
<evidence type="ECO:0000313" key="4">
    <source>
        <dbReference type="EMBL" id="QNT78337.1"/>
    </source>
</evidence>
<reference evidence="4 5" key="1">
    <citation type="submission" date="2020-08" db="EMBL/GenBank/DDBJ databases">
        <title>Complete genome sequence of Entomobacter blattae G55GP.</title>
        <authorList>
            <person name="Poehlein A."/>
            <person name="Guzman J."/>
            <person name="Daniel R."/>
            <person name="Vilcinskas A."/>
        </authorList>
    </citation>
    <scope>NUCLEOTIDE SEQUENCE [LARGE SCALE GENOMIC DNA]</scope>
    <source>
        <strain evidence="4 5">G55GP</strain>
    </source>
</reference>
<comment type="subcellular location">
    <subcellularLocation>
        <location evidence="1">Secreted</location>
    </subcellularLocation>
</comment>
<dbReference type="EMBL" id="CP060244">
    <property type="protein sequence ID" value="QNT78337.1"/>
    <property type="molecule type" value="Genomic_DNA"/>
</dbReference>
<gene>
    <name evidence="4" type="ORF">JGUZn3_11100</name>
</gene>
<proteinExistence type="predicted"/>
<dbReference type="GO" id="GO:0005576">
    <property type="term" value="C:extracellular region"/>
    <property type="evidence" value="ECO:0007669"/>
    <property type="project" value="UniProtKB-SubCell"/>
</dbReference>
<sequence>MIRINLSKGWVLAAFIGFCLLWALPSQAVENTAVTVSGKGHLLQKVAEFEQFRLLGIAVSHEGRIFASAPLGDQPKVVEVMVSTGALKPFPDLSWNQEKGSAQHRWVVPQALWVDKQNHLWVLDSGKGQVAPKLVEFSLITGGMLRSYGFGSTVSAQDSLNDVRIDTKHHYAYLTNVGGIGGLVVLNLQTGESRQVLKGDPSTHSEAGQYLSIGDQPAIKGGKILILHADGIALSHDEEWLYYRPLTDHNYWRIKTEALRNSTLSAESLSAKVQFLGKGPMTGGLIIDQNNTLYGGDLEHSTVVAMKYSEQTGQLQTRLFATSPELSWADGFAIHDGYLYVADSHLWEYFFDNSRPISGPYAIFRTPLAP</sequence>
<dbReference type="SUPFAM" id="SSF63829">
    <property type="entry name" value="Calcium-dependent phosphotriesterase"/>
    <property type="match status" value="1"/>
</dbReference>
<evidence type="ECO:0000313" key="5">
    <source>
        <dbReference type="Proteomes" id="UP000516349"/>
    </source>
</evidence>